<evidence type="ECO:0000313" key="2">
    <source>
        <dbReference type="EMBL" id="MEC5385533.1"/>
    </source>
</evidence>
<evidence type="ECO:0000313" key="3">
    <source>
        <dbReference type="Proteomes" id="UP001331561"/>
    </source>
</evidence>
<comment type="caution">
    <text evidence="2">The sequence shown here is derived from an EMBL/GenBank/DDBJ whole genome shotgun (WGS) entry which is preliminary data.</text>
</comment>
<gene>
    <name evidence="2" type="ORF">VVD49_07345</name>
</gene>
<feature type="region of interest" description="Disordered" evidence="1">
    <location>
        <begin position="166"/>
        <end position="195"/>
    </location>
</feature>
<accession>A0ABU6K0S4</accession>
<dbReference type="EMBL" id="JAYXHS010000001">
    <property type="protein sequence ID" value="MEC5385533.1"/>
    <property type="molecule type" value="Genomic_DNA"/>
</dbReference>
<proteinExistence type="predicted"/>
<dbReference type="Proteomes" id="UP001331561">
    <property type="component" value="Unassembled WGS sequence"/>
</dbReference>
<organism evidence="2 3">
    <name type="scientific">Uliginosibacterium silvisoli</name>
    <dbReference type="NCBI Taxonomy" id="3114758"/>
    <lineage>
        <taxon>Bacteria</taxon>
        <taxon>Pseudomonadati</taxon>
        <taxon>Pseudomonadota</taxon>
        <taxon>Betaproteobacteria</taxon>
        <taxon>Rhodocyclales</taxon>
        <taxon>Zoogloeaceae</taxon>
        <taxon>Uliginosibacterium</taxon>
    </lineage>
</organism>
<name>A0ABU6K0S4_9RHOO</name>
<protein>
    <submittedName>
        <fullName evidence="2">Uncharacterized protein</fullName>
    </submittedName>
</protein>
<dbReference type="RefSeq" id="WP_327598485.1">
    <property type="nucleotide sequence ID" value="NZ_JAYXHS010000001.1"/>
</dbReference>
<evidence type="ECO:0000256" key="1">
    <source>
        <dbReference type="SAM" id="MobiDB-lite"/>
    </source>
</evidence>
<keyword evidence="3" id="KW-1185">Reference proteome</keyword>
<reference evidence="2 3" key="1">
    <citation type="submission" date="2024-01" db="EMBL/GenBank/DDBJ databases">
        <title>Uliginosibacterium soil sp. nov.</title>
        <authorList>
            <person name="Lv Y."/>
        </authorList>
    </citation>
    <scope>NUCLEOTIDE SEQUENCE [LARGE SCALE GENOMIC DNA]</scope>
    <source>
        <strain evidence="2 3">H3</strain>
    </source>
</reference>
<sequence length="195" mass="20210">MKLVHALSPAMDALSSLSAISPLVAPATVTAVAANRAATETSAAPEASVQTIFSDFARQLLAQQNTSTNRGINDALARNLLSPTLSYVAGGQLYTSAGLLQQYATSQFLSQLENNRLDQQADGSTTLESTGFSFLGNSSSRSIRSILDAYEQVSLLGGLSFIGGKQTSNPTDTTAPQPVVRSSSAYASTSVEASA</sequence>